<protein>
    <submittedName>
        <fullName evidence="1">Uncharacterized protein</fullName>
    </submittedName>
</protein>
<comment type="caution">
    <text evidence="1">The sequence shown here is derived from an EMBL/GenBank/DDBJ whole genome shotgun (WGS) entry which is preliminary data.</text>
</comment>
<proteinExistence type="predicted"/>
<reference evidence="2" key="1">
    <citation type="submission" date="2018-12" db="EMBL/GenBank/DDBJ databases">
        <title>Tengunoibacter tsumagoiensis gen. nov., sp. nov., Dictyobacter kobayashii sp. nov., D. alpinus sp. nov., and D. joshuensis sp. nov. and description of Dictyobacteraceae fam. nov. within the order Ktedonobacterales isolated from Tengu-no-mugimeshi.</title>
        <authorList>
            <person name="Wang C.M."/>
            <person name="Zheng Y."/>
            <person name="Sakai Y."/>
            <person name="Toyoda A."/>
            <person name="Minakuchi Y."/>
            <person name="Abe K."/>
            <person name="Yokota A."/>
            <person name="Yabe S."/>
        </authorList>
    </citation>
    <scope>NUCLEOTIDE SEQUENCE [LARGE SCALE GENOMIC DNA]</scope>
    <source>
        <strain evidence="2">S-27</strain>
    </source>
</reference>
<dbReference type="RefSeq" id="WP_126594896.1">
    <property type="nucleotide sequence ID" value="NZ_BIFQ01000001.1"/>
</dbReference>
<keyword evidence="2" id="KW-1185">Reference proteome</keyword>
<gene>
    <name evidence="1" type="ORF">KDAU_09770</name>
</gene>
<dbReference type="AlphaFoldDB" id="A0A401ZA15"/>
<evidence type="ECO:0000313" key="2">
    <source>
        <dbReference type="Proteomes" id="UP000287224"/>
    </source>
</evidence>
<name>A0A401ZA15_9CHLR</name>
<dbReference type="Proteomes" id="UP000287224">
    <property type="component" value="Unassembled WGS sequence"/>
</dbReference>
<organism evidence="1 2">
    <name type="scientific">Dictyobacter aurantiacus</name>
    <dbReference type="NCBI Taxonomy" id="1936993"/>
    <lineage>
        <taxon>Bacteria</taxon>
        <taxon>Bacillati</taxon>
        <taxon>Chloroflexota</taxon>
        <taxon>Ktedonobacteria</taxon>
        <taxon>Ktedonobacterales</taxon>
        <taxon>Dictyobacteraceae</taxon>
        <taxon>Dictyobacter</taxon>
    </lineage>
</organism>
<accession>A0A401ZA15</accession>
<evidence type="ECO:0000313" key="1">
    <source>
        <dbReference type="EMBL" id="GCE03648.1"/>
    </source>
</evidence>
<dbReference type="EMBL" id="BIFQ01000001">
    <property type="protein sequence ID" value="GCE03648.1"/>
    <property type="molecule type" value="Genomic_DNA"/>
</dbReference>
<sequence>MLAPVVDPAVFNLAPYIRERKRHVNMERMVAQLTGCMSTFEAWRAHSDDRLEADISADFSDTLSVYYRLAEEYMRLRQKDFTEMVRKKRVLYHIADAAS</sequence>